<name>A0A369I8J5_9BACT</name>
<accession>A0A369I8J5</accession>
<feature type="transmembrane region" description="Helical" evidence="1">
    <location>
        <begin position="96"/>
        <end position="115"/>
    </location>
</feature>
<dbReference type="EMBL" id="QPIW01000013">
    <property type="protein sequence ID" value="RDB04827.1"/>
    <property type="molecule type" value="Genomic_DNA"/>
</dbReference>
<keyword evidence="1" id="KW-0812">Transmembrane</keyword>
<protein>
    <submittedName>
        <fullName evidence="2">Uncharacterized protein</fullName>
    </submittedName>
</protein>
<feature type="transmembrane region" description="Helical" evidence="1">
    <location>
        <begin position="62"/>
        <end position="84"/>
    </location>
</feature>
<proteinExistence type="predicted"/>
<dbReference type="AlphaFoldDB" id="A0A369I8J5"/>
<dbReference type="Proteomes" id="UP000253141">
    <property type="component" value="Unassembled WGS sequence"/>
</dbReference>
<keyword evidence="1" id="KW-1133">Transmembrane helix</keyword>
<keyword evidence="3" id="KW-1185">Reference proteome</keyword>
<comment type="caution">
    <text evidence="2">The sequence shown here is derived from an EMBL/GenBank/DDBJ whole genome shotgun (WGS) entry which is preliminary data.</text>
</comment>
<gene>
    <name evidence="2" type="ORF">DVG78_16375</name>
</gene>
<reference evidence="2 3" key="1">
    <citation type="submission" date="2018-07" db="EMBL/GenBank/DDBJ databases">
        <title>Genome analysis of Runella aurantiaca.</title>
        <authorList>
            <person name="Yang X."/>
        </authorList>
    </citation>
    <scope>NUCLEOTIDE SEQUENCE [LARGE SCALE GENOMIC DNA]</scope>
    <source>
        <strain evidence="2 3">YX9</strain>
    </source>
</reference>
<organism evidence="2 3">
    <name type="scientific">Runella aurantiaca</name>
    <dbReference type="NCBI Taxonomy" id="2282308"/>
    <lineage>
        <taxon>Bacteria</taxon>
        <taxon>Pseudomonadati</taxon>
        <taxon>Bacteroidota</taxon>
        <taxon>Cytophagia</taxon>
        <taxon>Cytophagales</taxon>
        <taxon>Spirosomataceae</taxon>
        <taxon>Runella</taxon>
    </lineage>
</organism>
<evidence type="ECO:0000256" key="1">
    <source>
        <dbReference type="SAM" id="Phobius"/>
    </source>
</evidence>
<sequence>MENPLTLFPAYSITLPMKPSNAASELSKSYVNANGKLVLVEPPLKHVVKTANAILKELPTSVISMIAAMFLTQLYLLFYISQVLQSPYYQSNIKAPFFLFIMLGVFICIAFKLGWSLVTEKEEALQKAALLRKARSLQKN</sequence>
<evidence type="ECO:0000313" key="3">
    <source>
        <dbReference type="Proteomes" id="UP000253141"/>
    </source>
</evidence>
<evidence type="ECO:0000313" key="2">
    <source>
        <dbReference type="EMBL" id="RDB04827.1"/>
    </source>
</evidence>
<keyword evidence="1" id="KW-0472">Membrane</keyword>